<gene>
    <name evidence="2" type="ORF">T260_17435</name>
</gene>
<proteinExistence type="predicted"/>
<organism evidence="2 3">
    <name type="scientific">Geobacillus thermopakistaniensis (strain MAS1)</name>
    <dbReference type="NCBI Taxonomy" id="1408282"/>
    <lineage>
        <taxon>Bacteria</taxon>
        <taxon>Bacillati</taxon>
        <taxon>Bacillota</taxon>
        <taxon>Bacilli</taxon>
        <taxon>Bacillales</taxon>
        <taxon>Anoxybacillaceae</taxon>
        <taxon>Geobacillus</taxon>
    </lineage>
</organism>
<dbReference type="AlphaFoldDB" id="A0A7U9J8A9"/>
<keyword evidence="3" id="KW-1185">Reference proteome</keyword>
<dbReference type="EMBL" id="AYSF01000100">
    <property type="protein sequence ID" value="ESU70758.1"/>
    <property type="molecule type" value="Genomic_DNA"/>
</dbReference>
<accession>A0A7U9J8A9</accession>
<comment type="caution">
    <text evidence="2">The sequence shown here is derived from an EMBL/GenBank/DDBJ whole genome shotgun (WGS) entry which is preliminary data.</text>
</comment>
<dbReference type="Proteomes" id="UP000018339">
    <property type="component" value="Unassembled WGS sequence"/>
</dbReference>
<feature type="region of interest" description="Disordered" evidence="1">
    <location>
        <begin position="1"/>
        <end position="31"/>
    </location>
</feature>
<evidence type="ECO:0000313" key="2">
    <source>
        <dbReference type="EMBL" id="ESU70758.1"/>
    </source>
</evidence>
<protein>
    <submittedName>
        <fullName evidence="2">Uncharacterized protein</fullName>
    </submittedName>
</protein>
<name>A0A7U9J8A9_GEOTM</name>
<evidence type="ECO:0000256" key="1">
    <source>
        <dbReference type="SAM" id="MobiDB-lite"/>
    </source>
</evidence>
<sequence>MTDNDKQGSLPHSVGANIFHPYDQAKNGPMP</sequence>
<evidence type="ECO:0000313" key="3">
    <source>
        <dbReference type="Proteomes" id="UP000018339"/>
    </source>
</evidence>
<reference evidence="2 3" key="1">
    <citation type="journal article" date="2014" name="Genome Announc.">
        <title>Draft Genome Sequence of Geobacillus thermopakistaniensis Strain MAS1.</title>
        <authorList>
            <person name="Siddiqui M.A."/>
            <person name="Rashid N."/>
            <person name="Ayyampalayam S."/>
            <person name="Whitman W.B."/>
        </authorList>
    </citation>
    <scope>NUCLEOTIDE SEQUENCE [LARGE SCALE GENOMIC DNA]</scope>
    <source>
        <strain evidence="2 3">MAS1</strain>
    </source>
</reference>